<gene>
    <name evidence="1" type="ordered locus">Cst_c16790</name>
</gene>
<dbReference type="Proteomes" id="UP000011220">
    <property type="component" value="Chromosome"/>
</dbReference>
<evidence type="ECO:0000313" key="2">
    <source>
        <dbReference type="Proteomes" id="UP000011220"/>
    </source>
</evidence>
<dbReference type="KEGG" id="css:Cst_c16790"/>
<protein>
    <submittedName>
        <fullName evidence="1">Uncharacterized protein</fullName>
    </submittedName>
</protein>
<reference evidence="1 2" key="1">
    <citation type="journal article" date="2013" name="Genome Announc.">
        <title>Complete genome sequence of Clostridium stercorarium subsp. stercorarium strain DSM 8532, a thermophilic degrader of plant cell wall fibers.</title>
        <authorList>
            <person name="Poehlein A."/>
            <person name="Zverlov V.V."/>
            <person name="Daniel R."/>
            <person name="Schwarz W.H."/>
            <person name="Liebl W."/>
        </authorList>
    </citation>
    <scope>NUCLEOTIDE SEQUENCE [LARGE SCALE GENOMIC DNA]</scope>
    <source>
        <strain evidence="2">ATCC 35414 / DSM 8532 / NCIMB 11754</strain>
    </source>
</reference>
<name>L7VT18_THES1</name>
<accession>L7VT18</accession>
<dbReference type="AlphaFoldDB" id="L7VT18"/>
<proteinExistence type="predicted"/>
<dbReference type="PATRIC" id="fig|1121335.3.peg.1664"/>
<evidence type="ECO:0000313" key="1">
    <source>
        <dbReference type="EMBL" id="AGC68663.1"/>
    </source>
</evidence>
<organism evidence="1 2">
    <name type="scientific">Thermoclostridium stercorarium (strain ATCC 35414 / DSM 8532 / NCIMB 11754)</name>
    <name type="common">Clostridium stercorarium</name>
    <dbReference type="NCBI Taxonomy" id="1121335"/>
    <lineage>
        <taxon>Bacteria</taxon>
        <taxon>Bacillati</taxon>
        <taxon>Bacillota</taxon>
        <taxon>Clostridia</taxon>
        <taxon>Eubacteriales</taxon>
        <taxon>Oscillospiraceae</taxon>
        <taxon>Thermoclostridium</taxon>
    </lineage>
</organism>
<dbReference type="EMBL" id="CP004044">
    <property type="protein sequence ID" value="AGC68663.1"/>
    <property type="molecule type" value="Genomic_DNA"/>
</dbReference>
<keyword evidence="2" id="KW-1185">Reference proteome</keyword>
<sequence>MPYPKAFQPGLYKLCFERFSEDEQQNPLKVFRLPETDENLKRIMKYKSLFILGKPV</sequence>